<feature type="domain" description="CRAL-TRIO" evidence="1">
    <location>
        <begin position="90"/>
        <end position="255"/>
    </location>
</feature>
<sequence length="293" mass="34307">MAEEFSILVDKAFNYDEILQRQKLNHDDVVALRKIAKDIPAVPRLIFDKQLVLFTCVAGGDINKAASFLQRFYEIKQSSPALFGKRDPESKSIQHQMEIQEIASLPITQDNCFVFIHRVLDFPPREYNYNVVYRMFMMMAEASIYKDGPRDGVIFVSDWKNVKFAHLFRPGIKSLKVMLDFLRNANPLPLKAVHVFNASYLVQVLIAMVRPLMWSELFDMIHVHSGDTDYKDFFHQHIPRSHMPQDYGGDLPTLKELHEKTAKNLLNMRDYFCLEERHMMHEFDDFKSIDQID</sequence>
<organism evidence="2 3">
    <name type="scientific">Polypedilum vanderplanki</name>
    <name type="common">Sleeping chironomid midge</name>
    <dbReference type="NCBI Taxonomy" id="319348"/>
    <lineage>
        <taxon>Eukaryota</taxon>
        <taxon>Metazoa</taxon>
        <taxon>Ecdysozoa</taxon>
        <taxon>Arthropoda</taxon>
        <taxon>Hexapoda</taxon>
        <taxon>Insecta</taxon>
        <taxon>Pterygota</taxon>
        <taxon>Neoptera</taxon>
        <taxon>Endopterygota</taxon>
        <taxon>Diptera</taxon>
        <taxon>Nematocera</taxon>
        <taxon>Chironomoidea</taxon>
        <taxon>Chironomidae</taxon>
        <taxon>Chironominae</taxon>
        <taxon>Polypedilum</taxon>
        <taxon>Polypedilum</taxon>
    </lineage>
</organism>
<dbReference type="PANTHER" id="PTHR10174:SF213">
    <property type="entry name" value="CRAL-TRIO DOMAIN-CONTAINING PROTEIN"/>
    <property type="match status" value="1"/>
</dbReference>
<dbReference type="SMART" id="SM00516">
    <property type="entry name" value="SEC14"/>
    <property type="match status" value="1"/>
</dbReference>
<dbReference type="OrthoDB" id="6432525at2759"/>
<dbReference type="CDD" id="cd00170">
    <property type="entry name" value="SEC14"/>
    <property type="match status" value="1"/>
</dbReference>
<evidence type="ECO:0000259" key="1">
    <source>
        <dbReference type="PROSITE" id="PS50191"/>
    </source>
</evidence>
<protein>
    <recommendedName>
        <fullName evidence="1">CRAL-TRIO domain-containing protein</fullName>
    </recommendedName>
</protein>
<dbReference type="EMBL" id="JADBJN010000003">
    <property type="protein sequence ID" value="KAG5670011.1"/>
    <property type="molecule type" value="Genomic_DNA"/>
</dbReference>
<dbReference type="PANTHER" id="PTHR10174">
    <property type="entry name" value="ALPHA-TOCOPHEROL TRANSFER PROTEIN-RELATED"/>
    <property type="match status" value="1"/>
</dbReference>
<comment type="caution">
    <text evidence="2">The sequence shown here is derived from an EMBL/GenBank/DDBJ whole genome shotgun (WGS) entry which is preliminary data.</text>
</comment>
<proteinExistence type="predicted"/>
<dbReference type="GO" id="GO:1902936">
    <property type="term" value="F:phosphatidylinositol bisphosphate binding"/>
    <property type="evidence" value="ECO:0007669"/>
    <property type="project" value="TreeGrafter"/>
</dbReference>
<dbReference type="InterPro" id="IPR001251">
    <property type="entry name" value="CRAL-TRIO_dom"/>
</dbReference>
<keyword evidence="3" id="KW-1185">Reference proteome</keyword>
<dbReference type="AlphaFoldDB" id="A0A9J6BKI5"/>
<dbReference type="Gene3D" id="3.40.525.10">
    <property type="entry name" value="CRAL-TRIO lipid binding domain"/>
    <property type="match status" value="1"/>
</dbReference>
<evidence type="ECO:0000313" key="3">
    <source>
        <dbReference type="Proteomes" id="UP001107558"/>
    </source>
</evidence>
<dbReference type="PROSITE" id="PS50191">
    <property type="entry name" value="CRAL_TRIO"/>
    <property type="match status" value="1"/>
</dbReference>
<reference evidence="2" key="1">
    <citation type="submission" date="2021-03" db="EMBL/GenBank/DDBJ databases">
        <title>Chromosome level genome of the anhydrobiotic midge Polypedilum vanderplanki.</title>
        <authorList>
            <person name="Yoshida Y."/>
            <person name="Kikawada T."/>
            <person name="Gusev O."/>
        </authorList>
    </citation>
    <scope>NUCLEOTIDE SEQUENCE</scope>
    <source>
        <strain evidence="2">NIAS01</strain>
        <tissue evidence="2">Whole body or cell culture</tissue>
    </source>
</reference>
<dbReference type="Pfam" id="PF00650">
    <property type="entry name" value="CRAL_TRIO"/>
    <property type="match status" value="1"/>
</dbReference>
<name>A0A9J6BKI5_POLVA</name>
<gene>
    <name evidence="2" type="ORF">PVAND_000298</name>
</gene>
<accession>A0A9J6BKI5</accession>
<evidence type="ECO:0000313" key="2">
    <source>
        <dbReference type="EMBL" id="KAG5670011.1"/>
    </source>
</evidence>
<dbReference type="GO" id="GO:0016020">
    <property type="term" value="C:membrane"/>
    <property type="evidence" value="ECO:0007669"/>
    <property type="project" value="TreeGrafter"/>
</dbReference>
<dbReference type="InterPro" id="IPR036865">
    <property type="entry name" value="CRAL-TRIO_dom_sf"/>
</dbReference>
<dbReference type="SUPFAM" id="SSF52087">
    <property type="entry name" value="CRAL/TRIO domain"/>
    <property type="match status" value="1"/>
</dbReference>
<dbReference type="Proteomes" id="UP001107558">
    <property type="component" value="Chromosome 3"/>
</dbReference>